<dbReference type="SUPFAM" id="SSF81383">
    <property type="entry name" value="F-box domain"/>
    <property type="match status" value="1"/>
</dbReference>
<dbReference type="InterPro" id="IPR011990">
    <property type="entry name" value="TPR-like_helical_dom_sf"/>
</dbReference>
<dbReference type="InterPro" id="IPR036047">
    <property type="entry name" value="F-box-like_dom_sf"/>
</dbReference>
<dbReference type="AlphaFoldDB" id="A0A9W9TP26"/>
<evidence type="ECO:0000259" key="4">
    <source>
        <dbReference type="PROSITE" id="PS50181"/>
    </source>
</evidence>
<evidence type="ECO:0000256" key="3">
    <source>
        <dbReference type="PROSITE-ProRule" id="PRU00339"/>
    </source>
</evidence>
<protein>
    <recommendedName>
        <fullName evidence="4">F-box domain-containing protein</fullName>
    </recommendedName>
</protein>
<keyword evidence="2 3" id="KW-0802">TPR repeat</keyword>
<evidence type="ECO:0000313" key="5">
    <source>
        <dbReference type="EMBL" id="KAJ5233377.1"/>
    </source>
</evidence>
<dbReference type="RefSeq" id="XP_056500877.1">
    <property type="nucleotide sequence ID" value="XM_056644063.1"/>
</dbReference>
<comment type="caution">
    <text evidence="5">The sequence shown here is derived from an EMBL/GenBank/DDBJ whole genome shotgun (WGS) entry which is preliminary data.</text>
</comment>
<proteinExistence type="predicted"/>
<dbReference type="Gene3D" id="1.20.1280.50">
    <property type="match status" value="1"/>
</dbReference>
<dbReference type="SUPFAM" id="SSF52047">
    <property type="entry name" value="RNI-like"/>
    <property type="match status" value="1"/>
</dbReference>
<dbReference type="Pfam" id="PF00646">
    <property type="entry name" value="F-box"/>
    <property type="match status" value="1"/>
</dbReference>
<dbReference type="PROSITE" id="PS50181">
    <property type="entry name" value="FBOX"/>
    <property type="match status" value="1"/>
</dbReference>
<dbReference type="Proteomes" id="UP001147733">
    <property type="component" value="Unassembled WGS sequence"/>
</dbReference>
<organism evidence="5 6">
    <name type="scientific">Penicillium citrinum</name>
    <dbReference type="NCBI Taxonomy" id="5077"/>
    <lineage>
        <taxon>Eukaryota</taxon>
        <taxon>Fungi</taxon>
        <taxon>Dikarya</taxon>
        <taxon>Ascomycota</taxon>
        <taxon>Pezizomycotina</taxon>
        <taxon>Eurotiomycetes</taxon>
        <taxon>Eurotiomycetidae</taxon>
        <taxon>Eurotiales</taxon>
        <taxon>Aspergillaceae</taxon>
        <taxon>Penicillium</taxon>
    </lineage>
</organism>
<evidence type="ECO:0000256" key="1">
    <source>
        <dbReference type="ARBA" id="ARBA00022737"/>
    </source>
</evidence>
<dbReference type="EMBL" id="JAPQKT010000004">
    <property type="protein sequence ID" value="KAJ5233377.1"/>
    <property type="molecule type" value="Genomic_DNA"/>
</dbReference>
<name>A0A9W9TP26_PENCI</name>
<dbReference type="PANTHER" id="PTHR22904:SF523">
    <property type="entry name" value="STRESS-INDUCED-PHOSPHOPROTEIN 1"/>
    <property type="match status" value="1"/>
</dbReference>
<dbReference type="PANTHER" id="PTHR22904">
    <property type="entry name" value="TPR REPEAT CONTAINING PROTEIN"/>
    <property type="match status" value="1"/>
</dbReference>
<reference evidence="5" key="2">
    <citation type="journal article" date="2023" name="IMA Fungus">
        <title>Comparative genomic study of the Penicillium genus elucidates a diverse pangenome and 15 lateral gene transfer events.</title>
        <authorList>
            <person name="Petersen C."/>
            <person name="Sorensen T."/>
            <person name="Nielsen M.R."/>
            <person name="Sondergaard T.E."/>
            <person name="Sorensen J.L."/>
            <person name="Fitzpatrick D.A."/>
            <person name="Frisvad J.C."/>
            <person name="Nielsen K.L."/>
        </authorList>
    </citation>
    <scope>NUCLEOTIDE SEQUENCE</scope>
    <source>
        <strain evidence="5">IBT 23319</strain>
    </source>
</reference>
<dbReference type="OrthoDB" id="629492at2759"/>
<dbReference type="InterPro" id="IPR032675">
    <property type="entry name" value="LRR_dom_sf"/>
</dbReference>
<feature type="repeat" description="TPR" evidence="3">
    <location>
        <begin position="5"/>
        <end position="38"/>
    </location>
</feature>
<dbReference type="InterPro" id="IPR019734">
    <property type="entry name" value="TPR_rpt"/>
</dbReference>
<evidence type="ECO:0000313" key="6">
    <source>
        <dbReference type="Proteomes" id="UP001147733"/>
    </source>
</evidence>
<dbReference type="Gene3D" id="3.80.10.10">
    <property type="entry name" value="Ribonuclease Inhibitor"/>
    <property type="match status" value="2"/>
</dbReference>
<reference evidence="5" key="1">
    <citation type="submission" date="2022-11" db="EMBL/GenBank/DDBJ databases">
        <authorList>
            <person name="Petersen C."/>
        </authorList>
    </citation>
    <scope>NUCLEOTIDE SEQUENCE</scope>
    <source>
        <strain evidence="5">IBT 23319</strain>
    </source>
</reference>
<evidence type="ECO:0000256" key="2">
    <source>
        <dbReference type="ARBA" id="ARBA00022803"/>
    </source>
</evidence>
<dbReference type="GeneID" id="81383230"/>
<accession>A0A9W9TP26</accession>
<dbReference type="Gene3D" id="1.25.40.10">
    <property type="entry name" value="Tetratricopeptide repeat domain"/>
    <property type="match status" value="1"/>
</dbReference>
<keyword evidence="1" id="KW-0677">Repeat</keyword>
<dbReference type="SMART" id="SM00028">
    <property type="entry name" value="TPR"/>
    <property type="match status" value="3"/>
</dbReference>
<dbReference type="InterPro" id="IPR001810">
    <property type="entry name" value="F-box_dom"/>
</dbReference>
<dbReference type="GO" id="GO:0051879">
    <property type="term" value="F:Hsp90 protein binding"/>
    <property type="evidence" value="ECO:0007669"/>
    <property type="project" value="TreeGrafter"/>
</dbReference>
<keyword evidence="6" id="KW-1185">Reference proteome</keyword>
<feature type="domain" description="F-box" evidence="4">
    <location>
        <begin position="130"/>
        <end position="177"/>
    </location>
</feature>
<dbReference type="SUPFAM" id="SSF48452">
    <property type="entry name" value="TPR-like"/>
    <property type="match status" value="1"/>
</dbReference>
<dbReference type="PROSITE" id="PS50005">
    <property type="entry name" value="TPR"/>
    <property type="match status" value="1"/>
</dbReference>
<gene>
    <name evidence="5" type="ORF">N7469_005143</name>
</gene>
<sequence length="573" mass="65292">MPSNLSVLHSQGQKFYQKGDFKAAISAFTEALSQRDADTMGILDNRAATYCKLEQYDQARRDAKHMIKQAQDDERGYLRCAKVLLLESKPDKALQIYEYGLKVLPSGHPRRGLMEQLHKKLEDRMMLNRQDPFTMLPLEMAALVIQHLSFKNIVGILRVCKGWERFFGNMRELWMKIDLSGARQKVPWTAVRAYIRRSRGLLTHATLKNLALPSTPKSMEFLSRCPRLEHLELWVNHDYKDIFQKFKRCKYLKTIIFSAEIAVPHSALEKILTQFPKLERIELWSVKHSPLTIGEGNWPRSLLNLKSITLASQQAASTTPPSALVIPNLNHSLTDIPNYPNLQELRLDWDPPIYRPWLFFPPPSHFDEEEDEIPIQLPPLRRLELNGLTISSNFCSILPSTLMHLSLRGGSAVQGTHFDGVQKLERLATLMMKDAPWVNAATANAIVCDTQAPLRVLHIDECFNFTSNDFKILFHDMKMRNPDALELTELSLVQLQGSDDEFIKATCTQLKKLKILNLSKTSITGCTIRDLADAKLSGSSELPTLDRLYVRGCERVSSDAVAYGRERGLEIIT</sequence>